<evidence type="ECO:0000256" key="7">
    <source>
        <dbReference type="ARBA" id="ARBA00049158"/>
    </source>
</evidence>
<keyword evidence="6 8" id="KW-0368">Histidine biosynthesis</keyword>
<evidence type="ECO:0000313" key="11">
    <source>
        <dbReference type="Proteomes" id="UP000434241"/>
    </source>
</evidence>
<comment type="caution">
    <text evidence="10">The sequence shown here is derived from an EMBL/GenBank/DDBJ whole genome shotgun (WGS) entry which is preliminary data.</text>
</comment>
<evidence type="ECO:0000259" key="9">
    <source>
        <dbReference type="Pfam" id="PF02811"/>
    </source>
</evidence>
<comment type="pathway">
    <text evidence="1 8">Amino-acid biosynthesis; L-histidine biosynthesis; L-histidine from 5-phospho-alpha-D-ribose 1-diphosphate: step 8/9.</text>
</comment>
<evidence type="ECO:0000256" key="6">
    <source>
        <dbReference type="ARBA" id="ARBA00023102"/>
    </source>
</evidence>
<dbReference type="GO" id="GO:0004401">
    <property type="term" value="F:histidinol-phosphatase activity"/>
    <property type="evidence" value="ECO:0007669"/>
    <property type="project" value="UniProtKB-UniRule"/>
</dbReference>
<sequence length="271" mass="31950">MKQTNFHTHTSRCHHAFGNDEEFVRTAIQNGFEVLGFSDHACWKYDSDFVAHMRMKLDEFDDYKDSVLYLKDRYKKQIEIRFGLEAEYFPKYMDWLLDFCIENEIDYLIFGNHYYGTDEDHFYLGGAKGKYIKGYFDTCVEGMKTGMYAYLAHPELILRSTGGVITPEIEEGFHRICKTSQDYNVPLEFNVLGMQHNLRMGYEEYPHSRFWQIAGQYDVKAIIGMDAHEVGDLNKKWYDSALEKLSEFDVEIIDDIPSINYKKIKENKIKV</sequence>
<dbReference type="SUPFAM" id="SSF89550">
    <property type="entry name" value="PHP domain-like"/>
    <property type="match status" value="1"/>
</dbReference>
<proteinExistence type="inferred from homology"/>
<evidence type="ECO:0000256" key="5">
    <source>
        <dbReference type="ARBA" id="ARBA00022801"/>
    </source>
</evidence>
<dbReference type="InterPro" id="IPR004013">
    <property type="entry name" value="PHP_dom"/>
</dbReference>
<dbReference type="GO" id="GO:0005737">
    <property type="term" value="C:cytoplasm"/>
    <property type="evidence" value="ECO:0007669"/>
    <property type="project" value="TreeGrafter"/>
</dbReference>
<evidence type="ECO:0000256" key="4">
    <source>
        <dbReference type="ARBA" id="ARBA00022605"/>
    </source>
</evidence>
<name>A0A6N7VFQ3_9FIRM</name>
<keyword evidence="4 8" id="KW-0028">Amino-acid biosynthesis</keyword>
<evidence type="ECO:0000313" key="10">
    <source>
        <dbReference type="EMBL" id="MSS55969.1"/>
    </source>
</evidence>
<dbReference type="GO" id="GO:0000105">
    <property type="term" value="P:L-histidine biosynthetic process"/>
    <property type="evidence" value="ECO:0007669"/>
    <property type="project" value="UniProtKB-UniRule"/>
</dbReference>
<dbReference type="InterPro" id="IPR016195">
    <property type="entry name" value="Pol/histidinol_Pase-like"/>
</dbReference>
<keyword evidence="5 8" id="KW-0378">Hydrolase</keyword>
<accession>A0A6N7VFQ3</accession>
<dbReference type="AlphaFoldDB" id="A0A6N7VFQ3"/>
<feature type="domain" description="PHP" evidence="9">
    <location>
        <begin position="6"/>
        <end position="190"/>
    </location>
</feature>
<keyword evidence="11" id="KW-1185">Reference proteome</keyword>
<dbReference type="UniPathway" id="UPA00031">
    <property type="reaction ID" value="UER00013"/>
</dbReference>
<dbReference type="Gene3D" id="3.20.20.140">
    <property type="entry name" value="Metal-dependent hydrolases"/>
    <property type="match status" value="1"/>
</dbReference>
<comment type="similarity">
    <text evidence="2 8">Belongs to the PHP hydrolase family. HisK subfamily.</text>
</comment>
<dbReference type="PANTHER" id="PTHR21039">
    <property type="entry name" value="HISTIDINOL PHOSPHATASE-RELATED"/>
    <property type="match status" value="1"/>
</dbReference>
<dbReference type="GeneID" id="93158337"/>
<dbReference type="PANTHER" id="PTHR21039:SF0">
    <property type="entry name" value="HISTIDINOL-PHOSPHATASE"/>
    <property type="match status" value="1"/>
</dbReference>
<evidence type="ECO:0000256" key="8">
    <source>
        <dbReference type="RuleBase" id="RU366003"/>
    </source>
</evidence>
<dbReference type="EMBL" id="VUMR01000010">
    <property type="protein sequence ID" value="MSS55969.1"/>
    <property type="molecule type" value="Genomic_DNA"/>
</dbReference>
<evidence type="ECO:0000256" key="2">
    <source>
        <dbReference type="ARBA" id="ARBA00009152"/>
    </source>
</evidence>
<protein>
    <recommendedName>
        <fullName evidence="3 8">Histidinol-phosphatase</fullName>
        <shortName evidence="8">HolPase</shortName>
        <ecNumber evidence="3 8">3.1.3.15</ecNumber>
    </recommendedName>
</protein>
<dbReference type="InterPro" id="IPR010140">
    <property type="entry name" value="Histidinol_P_phosphatase_HisJ"/>
</dbReference>
<dbReference type="CDD" id="cd12110">
    <property type="entry name" value="PHP_HisPPase_Hisj_like"/>
    <property type="match status" value="1"/>
</dbReference>
<dbReference type="EC" id="3.1.3.15" evidence="3 8"/>
<dbReference type="Pfam" id="PF02811">
    <property type="entry name" value="PHP"/>
    <property type="match status" value="1"/>
</dbReference>
<reference evidence="10 11" key="1">
    <citation type="submission" date="2019-08" db="EMBL/GenBank/DDBJ databases">
        <title>In-depth cultivation of the pig gut microbiome towards novel bacterial diversity and tailored functional studies.</title>
        <authorList>
            <person name="Wylensek D."/>
            <person name="Hitch T.C.A."/>
            <person name="Clavel T."/>
        </authorList>
    </citation>
    <scope>NUCLEOTIDE SEQUENCE [LARGE SCALE GENOMIC DNA]</scope>
    <source>
        <strain evidence="10 11">LKV-472-APC-3</strain>
    </source>
</reference>
<dbReference type="RefSeq" id="WP_154555644.1">
    <property type="nucleotide sequence ID" value="NZ_VUMR01000010.1"/>
</dbReference>
<dbReference type="Proteomes" id="UP000434241">
    <property type="component" value="Unassembled WGS sequence"/>
</dbReference>
<gene>
    <name evidence="10" type="ORF">FYJ55_03405</name>
</gene>
<evidence type="ECO:0000256" key="3">
    <source>
        <dbReference type="ARBA" id="ARBA00013085"/>
    </source>
</evidence>
<evidence type="ECO:0000256" key="1">
    <source>
        <dbReference type="ARBA" id="ARBA00004970"/>
    </source>
</evidence>
<comment type="catalytic activity">
    <reaction evidence="7 8">
        <text>L-histidinol phosphate + H2O = L-histidinol + phosphate</text>
        <dbReference type="Rhea" id="RHEA:14465"/>
        <dbReference type="ChEBI" id="CHEBI:15377"/>
        <dbReference type="ChEBI" id="CHEBI:43474"/>
        <dbReference type="ChEBI" id="CHEBI:57699"/>
        <dbReference type="ChEBI" id="CHEBI:57980"/>
        <dbReference type="EC" id="3.1.3.15"/>
    </reaction>
</comment>
<organism evidence="10 11">
    <name type="scientific">Holdemanella porci</name>
    <dbReference type="NCBI Taxonomy" id="2652276"/>
    <lineage>
        <taxon>Bacteria</taxon>
        <taxon>Bacillati</taxon>
        <taxon>Bacillota</taxon>
        <taxon>Erysipelotrichia</taxon>
        <taxon>Erysipelotrichales</taxon>
        <taxon>Erysipelotrichaceae</taxon>
        <taxon>Holdemanella</taxon>
    </lineage>
</organism>